<keyword evidence="1" id="KW-0732">Signal</keyword>
<evidence type="ECO:0008006" key="4">
    <source>
        <dbReference type="Google" id="ProtNLM"/>
    </source>
</evidence>
<dbReference type="InterPro" id="IPR008979">
    <property type="entry name" value="Galactose-bd-like_sf"/>
</dbReference>
<dbReference type="Proteomes" id="UP000285744">
    <property type="component" value="Unassembled WGS sequence"/>
</dbReference>
<evidence type="ECO:0000313" key="3">
    <source>
        <dbReference type="Proteomes" id="UP000285744"/>
    </source>
</evidence>
<name>A0A420F8J4_9ACTN</name>
<sequence>MTARRMRRLAVGLATAALLVAAPQPALAQRPGTAAQPEWDARTGRLDPAAFTAPPSTSRPHAFWFWNGELTEAELARQLDEMRAGGVEEFFIHPRQGLGGEFGVTENDYYLSTDYFDKVEYAVEQAARRGMKAWLYDDLNWPSGFAGGRTVRGGTVDGRTVEADPTYVPWYLTPIADDVAGGTTYDQPVPVQDRPGPVDDELVAALAYRKAGQGSCVTGGQARGVALDGESVRELTPRDGRITWTAPEGDWCLVQLVQRPLLNYHPDLEPDEPYVDMLNPDVTAKFIDITHETYADRVGDHFGTTIQGIFNDEPGFYNNFPDGRGGADSRGSVAWTPGFRAYLTRNAGYDLTRDLAALWYDTGARTTRVRVAYHDALSDRYNEAHTAPLARWAEEHGIALISNPLVEEDLGSHRLIEGGSWFEMQRHYHLPGMDLISGLDTSAVTPKLNSSVAHLFGRDRNLAETFGAFGWDLTVEEMRRTVAWEAAGGVDLIDNHAFYYSIDGQRASESPPSEFFQNLFWPRFGAYSAYVGRLTEPARGARPVNPVGVLYPSSSIMATGTPWDVRGFAGNGPALGPVDASWKATSNTLLDAQLDFDYLDELALAGDPDLGVDLDVDHGDLTLRDQRWQALVLPRTTVLSLAALDTIEKVVRTGGTVVAVDGLPTHEAKGRDAQLRQRLTALFGTDPQAPRESRVTHRNGGLAVFLPDRSRLAEVVRERVTAGVTLTPPTSAVRVRHVQCGADHAFLLVNLTDDAVRTTADFDVAGVPELWDPDTGERRVAPVYGTGARSSTVDLDLDPYEATWVVFRPGAYVAARTPHLTATNAAEVTAVTAARGGVRATLVADEPGALYAVGRLGGRQYAARTTVTDPLEPITLDGDWAFRFDADGARTVERPLRSWTDLDPRFSGSGVYTREVDVPAGFLADRRRVQLDLGDVRELASVSVNGDRPTPVDARPYVVDVTDRLRPGANTIEVTVTNTQANAIQGNARASGLLGPVRLRPERVVTLDLERGAEVTSYDLTVDPVRTTVLPGATSTVRARIDGVAPDRLVGTLTTEAPAGWTVDPASVPVAVESDGRRVAWDVPVRVTAPARAAEGSYDLAVRFEGQGGETITRAVTVQVANAFAAWEFETDGDAEGWTAANQVTPLTVSGGALRFSSTGGDPYLVGPAVDVDLTGGAVVEIVMQSSTAGAGQVFWATTEGGFAESRSGVFDTVAGTHTYRVPIPAQAAHLLRLRLDPLRDAGDLAVQGIRVLPAG</sequence>
<gene>
    <name evidence="2" type="ORF">D7I43_01355</name>
</gene>
<dbReference type="SUPFAM" id="SSF49785">
    <property type="entry name" value="Galactose-binding domain-like"/>
    <property type="match status" value="1"/>
</dbReference>
<dbReference type="Pfam" id="PF17132">
    <property type="entry name" value="Glyco_hydro_106"/>
    <property type="match status" value="1"/>
</dbReference>
<dbReference type="NCBIfam" id="NF045579">
    <property type="entry name" value="rhamnoside_JR"/>
    <property type="match status" value="1"/>
</dbReference>
<evidence type="ECO:0000256" key="1">
    <source>
        <dbReference type="SAM" id="SignalP"/>
    </source>
</evidence>
<dbReference type="Gene3D" id="2.60.120.260">
    <property type="entry name" value="Galactose-binding domain-like"/>
    <property type="match status" value="1"/>
</dbReference>
<dbReference type="InterPro" id="IPR029062">
    <property type="entry name" value="Class_I_gatase-like"/>
</dbReference>
<dbReference type="InterPro" id="IPR053161">
    <property type="entry name" value="Ulvan_degrading_GH"/>
</dbReference>
<accession>A0A420F8J4</accession>
<comment type="caution">
    <text evidence="2">The sequence shown here is derived from an EMBL/GenBank/DDBJ whole genome shotgun (WGS) entry which is preliminary data.</text>
</comment>
<reference evidence="2 3" key="1">
    <citation type="journal article" date="2018" name="Int. J. Syst. Evol. Microbiol.">
        <title>Micromonospora globbae sp. nov., an endophytic actinomycete isolated from roots of Globba winitii C. H. Wright.</title>
        <authorList>
            <person name="Kuncharoen N."/>
            <person name="Pittayakhajonwut P."/>
            <person name="Tanasupawat S."/>
        </authorList>
    </citation>
    <scope>NUCLEOTIDE SEQUENCE [LARGE SCALE GENOMIC DNA]</scope>
    <source>
        <strain evidence="2 3">WPS1-2</strain>
    </source>
</reference>
<evidence type="ECO:0000313" key="2">
    <source>
        <dbReference type="EMBL" id="RKF29244.1"/>
    </source>
</evidence>
<dbReference type="PANTHER" id="PTHR36848:SF2">
    <property type="entry name" value="SECRETED PROTEIN"/>
    <property type="match status" value="1"/>
</dbReference>
<dbReference type="OrthoDB" id="9761519at2"/>
<dbReference type="Gene3D" id="3.40.50.880">
    <property type="match status" value="1"/>
</dbReference>
<dbReference type="EMBL" id="RAQQ01000001">
    <property type="protein sequence ID" value="RKF29244.1"/>
    <property type="molecule type" value="Genomic_DNA"/>
</dbReference>
<dbReference type="AlphaFoldDB" id="A0A420F8J4"/>
<protein>
    <recommendedName>
        <fullName evidence="4">Alpha-L-rhamnosidase</fullName>
    </recommendedName>
</protein>
<dbReference type="RefSeq" id="WP_120326483.1">
    <property type="nucleotide sequence ID" value="NZ_RAQQ01000001.1"/>
</dbReference>
<proteinExistence type="predicted"/>
<organism evidence="2 3">
    <name type="scientific">Micromonospora globbae</name>
    <dbReference type="NCBI Taxonomy" id="1894969"/>
    <lineage>
        <taxon>Bacteria</taxon>
        <taxon>Bacillati</taxon>
        <taxon>Actinomycetota</taxon>
        <taxon>Actinomycetes</taxon>
        <taxon>Micromonosporales</taxon>
        <taxon>Micromonosporaceae</taxon>
        <taxon>Micromonospora</taxon>
    </lineage>
</organism>
<feature type="chain" id="PRO_5019587711" description="Alpha-L-rhamnosidase" evidence="1">
    <location>
        <begin position="29"/>
        <end position="1256"/>
    </location>
</feature>
<dbReference type="PANTHER" id="PTHR36848">
    <property type="entry name" value="DNA-BINDING PROTEIN (PUTATIVE SECRETED PROTEIN)-RELATED"/>
    <property type="match status" value="1"/>
</dbReference>
<feature type="signal peptide" evidence="1">
    <location>
        <begin position="1"/>
        <end position="28"/>
    </location>
</feature>